<accession>H6QV84</accession>
<protein>
    <submittedName>
        <fullName evidence="3">Uncharacterized protein</fullName>
    </submittedName>
</protein>
<dbReference type="HOGENOM" id="CLU_2688987_0_0_1"/>
<feature type="signal peptide" evidence="2">
    <location>
        <begin position="1"/>
        <end position="24"/>
    </location>
</feature>
<dbReference type="KEGG" id="pgr:PGTG_22673"/>
<dbReference type="OrthoDB" id="10618610at2759"/>
<dbReference type="AlphaFoldDB" id="H6QV84"/>
<feature type="compositionally biased region" description="Low complexity" evidence="1">
    <location>
        <begin position="55"/>
        <end position="74"/>
    </location>
</feature>
<keyword evidence="2" id="KW-0732">Signal</keyword>
<keyword evidence="4" id="KW-1185">Reference proteome</keyword>
<dbReference type="GeneID" id="13540768"/>
<organism evidence="3 4">
    <name type="scientific">Puccinia graminis f. sp. tritici (strain CRL 75-36-700-3 / race SCCL)</name>
    <name type="common">Black stem rust fungus</name>
    <dbReference type="NCBI Taxonomy" id="418459"/>
    <lineage>
        <taxon>Eukaryota</taxon>
        <taxon>Fungi</taxon>
        <taxon>Dikarya</taxon>
        <taxon>Basidiomycota</taxon>
        <taxon>Pucciniomycotina</taxon>
        <taxon>Pucciniomycetes</taxon>
        <taxon>Pucciniales</taxon>
        <taxon>Pucciniaceae</taxon>
        <taxon>Puccinia</taxon>
    </lineage>
</organism>
<evidence type="ECO:0000256" key="1">
    <source>
        <dbReference type="SAM" id="MobiDB-lite"/>
    </source>
</evidence>
<reference evidence="4" key="1">
    <citation type="journal article" date="2011" name="Proc. Natl. Acad. Sci. U.S.A.">
        <title>Obligate biotrophy features unraveled by the genomic analysis of rust fungi.</title>
        <authorList>
            <person name="Duplessis S."/>
            <person name="Cuomo C.A."/>
            <person name="Lin Y.-C."/>
            <person name="Aerts A."/>
            <person name="Tisserant E."/>
            <person name="Veneault-Fourrey C."/>
            <person name="Joly D.L."/>
            <person name="Hacquard S."/>
            <person name="Amselem J."/>
            <person name="Cantarel B.L."/>
            <person name="Chiu R."/>
            <person name="Coutinho P.M."/>
            <person name="Feau N."/>
            <person name="Field M."/>
            <person name="Frey P."/>
            <person name="Gelhaye E."/>
            <person name="Goldberg J."/>
            <person name="Grabherr M.G."/>
            <person name="Kodira C.D."/>
            <person name="Kohler A."/>
            <person name="Kuees U."/>
            <person name="Lindquist E.A."/>
            <person name="Lucas S.M."/>
            <person name="Mago R."/>
            <person name="Mauceli E."/>
            <person name="Morin E."/>
            <person name="Murat C."/>
            <person name="Pangilinan J.L."/>
            <person name="Park R."/>
            <person name="Pearson M."/>
            <person name="Quesneville H."/>
            <person name="Rouhier N."/>
            <person name="Sakthikumar S."/>
            <person name="Salamov A.A."/>
            <person name="Schmutz J."/>
            <person name="Selles B."/>
            <person name="Shapiro H."/>
            <person name="Tanguay P."/>
            <person name="Tuskan G.A."/>
            <person name="Henrissat B."/>
            <person name="Van de Peer Y."/>
            <person name="Rouze P."/>
            <person name="Ellis J.G."/>
            <person name="Dodds P.N."/>
            <person name="Schein J.E."/>
            <person name="Zhong S."/>
            <person name="Hamelin R.C."/>
            <person name="Grigoriev I.V."/>
            <person name="Szabo L.J."/>
            <person name="Martin F."/>
        </authorList>
    </citation>
    <scope>NUCLEOTIDE SEQUENCE [LARGE SCALE GENOMIC DNA]</scope>
    <source>
        <strain evidence="4">CRL 75-36-700-3 / race SCCL</strain>
    </source>
</reference>
<dbReference type="VEuPathDB" id="FungiDB:PGTG_22673"/>
<evidence type="ECO:0000313" key="4">
    <source>
        <dbReference type="Proteomes" id="UP000008783"/>
    </source>
</evidence>
<dbReference type="Proteomes" id="UP000008783">
    <property type="component" value="Unassembled WGS sequence"/>
</dbReference>
<proteinExistence type="predicted"/>
<feature type="chain" id="PRO_5003606459" evidence="2">
    <location>
        <begin position="25"/>
        <end position="74"/>
    </location>
</feature>
<dbReference type="EMBL" id="DS178384">
    <property type="protein sequence ID" value="EHS62785.1"/>
    <property type="molecule type" value="Genomic_DNA"/>
</dbReference>
<evidence type="ECO:0000256" key="2">
    <source>
        <dbReference type="SAM" id="SignalP"/>
    </source>
</evidence>
<feature type="compositionally biased region" description="Polar residues" evidence="1">
    <location>
        <begin position="42"/>
        <end position="54"/>
    </location>
</feature>
<gene>
    <name evidence="3" type="ORF">PGTG_22673</name>
</gene>
<evidence type="ECO:0000313" key="3">
    <source>
        <dbReference type="EMBL" id="EHS62785.1"/>
    </source>
</evidence>
<dbReference type="InParanoid" id="H6QV84"/>
<name>H6QV84_PUCGT</name>
<sequence>MVSFKLAQLVSIVVVGSTLMNIEAGLIPRSTVVAARHDAQPAPSNTPGGKTPSINPANTKPATAAPAHTPNTSK</sequence>
<dbReference type="RefSeq" id="XP_003888578.1">
    <property type="nucleotide sequence ID" value="XM_003888529.1"/>
</dbReference>
<feature type="region of interest" description="Disordered" evidence="1">
    <location>
        <begin position="36"/>
        <end position="74"/>
    </location>
</feature>